<dbReference type="RefSeq" id="WP_078633640.1">
    <property type="nucleotide sequence ID" value="NZ_CM007717.1"/>
</dbReference>
<evidence type="ECO:0000313" key="4">
    <source>
        <dbReference type="Proteomes" id="UP000190306"/>
    </source>
</evidence>
<evidence type="ECO:0000256" key="1">
    <source>
        <dbReference type="SAM" id="MobiDB-lite"/>
    </source>
</evidence>
<gene>
    <name evidence="2" type="ORF">AFM16_15240</name>
    <name evidence="3" type="ORF">HCX60_15460</name>
</gene>
<feature type="region of interest" description="Disordered" evidence="1">
    <location>
        <begin position="1"/>
        <end position="21"/>
    </location>
</feature>
<name>A0AAE7CJ45_STRAT</name>
<evidence type="ECO:0000313" key="5">
    <source>
        <dbReference type="Proteomes" id="UP000502504"/>
    </source>
</evidence>
<keyword evidence="4" id="KW-1185">Reference proteome</keyword>
<dbReference type="EMBL" id="LHQL01000008">
    <property type="protein sequence ID" value="OOQ52264.1"/>
    <property type="molecule type" value="Genomic_DNA"/>
</dbReference>
<evidence type="ECO:0000313" key="3">
    <source>
        <dbReference type="EMBL" id="QIT42113.1"/>
    </source>
</evidence>
<evidence type="ECO:0000313" key="2">
    <source>
        <dbReference type="EMBL" id="OOQ52264.1"/>
    </source>
</evidence>
<dbReference type="AlphaFoldDB" id="A0AAE7CJ45"/>
<accession>A0AAE7CJ45</accession>
<dbReference type="Proteomes" id="UP000190306">
    <property type="component" value="Chromosome"/>
</dbReference>
<sequence>MSQPTPGSGTPPLAVPLGPALRRALDDLADATGRRPEDIARDAVEAWMRDEEARVRSVAERLARAHAGLLRKLGE</sequence>
<organism evidence="3 5">
    <name type="scientific">Streptomyces antibioticus</name>
    <dbReference type="NCBI Taxonomy" id="1890"/>
    <lineage>
        <taxon>Bacteria</taxon>
        <taxon>Bacillati</taxon>
        <taxon>Actinomycetota</taxon>
        <taxon>Actinomycetes</taxon>
        <taxon>Kitasatosporales</taxon>
        <taxon>Streptomycetaceae</taxon>
        <taxon>Streptomyces</taxon>
    </lineage>
</organism>
<reference evidence="2 4" key="1">
    <citation type="submission" date="2015-07" db="EMBL/GenBank/DDBJ databases">
        <title>Draft Genome Sequence of Streptomyces antibioticus, IMRU 3720 reveals insights in the evolution of actinomycin biosynthetic gene clusters in Streptomyces.</title>
        <authorList>
            <person name="Crnovcic I."/>
            <person name="Ruckert C."/>
            <person name="Kalinowksi J."/>
            <person name="Keller U."/>
        </authorList>
    </citation>
    <scope>NUCLEOTIDE SEQUENCE [LARGE SCALE GENOMIC DNA]</scope>
    <source>
        <strain evidence="2 4">DSM 41481</strain>
    </source>
</reference>
<reference evidence="3 5" key="2">
    <citation type="submission" date="2020-03" db="EMBL/GenBank/DDBJ databases">
        <title>Is there a link between lipid content and antibiotic production in Streptomyces?</title>
        <authorList>
            <person name="David M."/>
            <person name="Lejeune C."/>
            <person name="Abreu S."/>
            <person name="Thibessard A."/>
            <person name="Leblond P."/>
            <person name="Chaminade P."/>
            <person name="Virolle M.-J."/>
        </authorList>
    </citation>
    <scope>NUCLEOTIDE SEQUENCE [LARGE SCALE GENOMIC DNA]</scope>
    <source>
        <strain evidence="3 5">DSM 41481</strain>
    </source>
</reference>
<dbReference type="EMBL" id="CP050692">
    <property type="protein sequence ID" value="QIT42113.1"/>
    <property type="molecule type" value="Genomic_DNA"/>
</dbReference>
<proteinExistence type="predicted"/>
<dbReference type="Proteomes" id="UP000502504">
    <property type="component" value="Chromosome"/>
</dbReference>
<protein>
    <submittedName>
        <fullName evidence="3">Uncharacterized protein</fullName>
    </submittedName>
</protein>